<keyword evidence="3" id="KW-1003">Cell membrane</keyword>
<protein>
    <submittedName>
        <fullName evidence="8">Amino acid/amide ABC transporter ATP-binding protein 2, HAAT family (TC 3.A.1.4.-)</fullName>
    </submittedName>
</protein>
<dbReference type="InterPro" id="IPR003593">
    <property type="entry name" value="AAA+_ATPase"/>
</dbReference>
<dbReference type="Gene3D" id="3.40.50.300">
    <property type="entry name" value="P-loop containing nucleotide triphosphate hydrolases"/>
    <property type="match status" value="1"/>
</dbReference>
<dbReference type="OrthoDB" id="9776369at2"/>
<dbReference type="InterPro" id="IPR052156">
    <property type="entry name" value="BCAA_Transport_ATP-bd_LivF"/>
</dbReference>
<dbReference type="EMBL" id="FNCY01000015">
    <property type="protein sequence ID" value="SDI26094.1"/>
    <property type="molecule type" value="Genomic_DNA"/>
</dbReference>
<evidence type="ECO:0000256" key="6">
    <source>
        <dbReference type="ARBA" id="ARBA00022970"/>
    </source>
</evidence>
<feature type="domain" description="ABC transporter" evidence="7">
    <location>
        <begin position="4"/>
        <end position="236"/>
    </location>
</feature>
<dbReference type="InterPro" id="IPR003439">
    <property type="entry name" value="ABC_transporter-like_ATP-bd"/>
</dbReference>
<organism evidence="8 9">
    <name type="scientific">Propionivibrio dicarboxylicus</name>
    <dbReference type="NCBI Taxonomy" id="83767"/>
    <lineage>
        <taxon>Bacteria</taxon>
        <taxon>Pseudomonadati</taxon>
        <taxon>Pseudomonadota</taxon>
        <taxon>Betaproteobacteria</taxon>
        <taxon>Rhodocyclales</taxon>
        <taxon>Rhodocyclaceae</taxon>
        <taxon>Propionivibrio</taxon>
    </lineage>
</organism>
<evidence type="ECO:0000256" key="3">
    <source>
        <dbReference type="ARBA" id="ARBA00022475"/>
    </source>
</evidence>
<dbReference type="PROSITE" id="PS00211">
    <property type="entry name" value="ABC_TRANSPORTER_1"/>
    <property type="match status" value="1"/>
</dbReference>
<keyword evidence="9" id="KW-1185">Reference proteome</keyword>
<dbReference type="AlphaFoldDB" id="A0A1G8J4E2"/>
<keyword evidence="2" id="KW-0813">Transport</keyword>
<evidence type="ECO:0000313" key="8">
    <source>
        <dbReference type="EMBL" id="SDI26094.1"/>
    </source>
</evidence>
<keyword evidence="3" id="KW-0472">Membrane</keyword>
<dbReference type="RefSeq" id="WP_091938865.1">
    <property type="nucleotide sequence ID" value="NZ_FNCY01000015.1"/>
</dbReference>
<dbReference type="GO" id="GO:0015658">
    <property type="term" value="F:branched-chain amino acid transmembrane transporter activity"/>
    <property type="evidence" value="ECO:0007669"/>
    <property type="project" value="TreeGrafter"/>
</dbReference>
<dbReference type="InterPro" id="IPR027417">
    <property type="entry name" value="P-loop_NTPase"/>
</dbReference>
<keyword evidence="4" id="KW-0547">Nucleotide-binding</keyword>
<sequence length="239" mass="25598">MSLLAVNNLHVSYGPVQALRGVNLNVEAGSIVSIIGANGAGKTTLLNTLSGIVKPKSGSILFRGTSLPERACKIIREGIAHVPEGRKIFPGFTIEENLLAGAYIVDDKQLVDERRDAMYARFPILAERTHQQAGTLSGGEQQMLAIARGLMSDPGLILLDEPSLGLAPLVVKAVFELVREIRDRSGKTILLVEQNAKKALALCDYAYVLENGVIVLEGKGDELLSNPAIRKAYLGAEDA</sequence>
<dbReference type="PANTHER" id="PTHR43820:SF3">
    <property type="entry name" value="BRANCHED-CHAIN AMINO ACID TRANSPORT SYSTEM,ATP-BINDING PROTEIN"/>
    <property type="match status" value="1"/>
</dbReference>
<dbReference type="Proteomes" id="UP000198607">
    <property type="component" value="Unassembled WGS sequence"/>
</dbReference>
<evidence type="ECO:0000313" key="9">
    <source>
        <dbReference type="Proteomes" id="UP000198607"/>
    </source>
</evidence>
<dbReference type="GO" id="GO:0016887">
    <property type="term" value="F:ATP hydrolysis activity"/>
    <property type="evidence" value="ECO:0007669"/>
    <property type="project" value="InterPro"/>
</dbReference>
<evidence type="ECO:0000256" key="4">
    <source>
        <dbReference type="ARBA" id="ARBA00022741"/>
    </source>
</evidence>
<evidence type="ECO:0000256" key="5">
    <source>
        <dbReference type="ARBA" id="ARBA00022840"/>
    </source>
</evidence>
<dbReference type="GO" id="GO:0015807">
    <property type="term" value="P:L-amino acid transport"/>
    <property type="evidence" value="ECO:0007669"/>
    <property type="project" value="TreeGrafter"/>
</dbReference>
<name>A0A1G8J4E2_9RHOO</name>
<keyword evidence="5 8" id="KW-0067">ATP-binding</keyword>
<evidence type="ECO:0000256" key="2">
    <source>
        <dbReference type="ARBA" id="ARBA00022448"/>
    </source>
</evidence>
<dbReference type="PROSITE" id="PS50893">
    <property type="entry name" value="ABC_TRANSPORTER_2"/>
    <property type="match status" value="1"/>
</dbReference>
<proteinExistence type="inferred from homology"/>
<reference evidence="8 9" key="1">
    <citation type="submission" date="2016-10" db="EMBL/GenBank/DDBJ databases">
        <authorList>
            <person name="de Groot N.N."/>
        </authorList>
    </citation>
    <scope>NUCLEOTIDE SEQUENCE [LARGE SCALE GENOMIC DNA]</scope>
    <source>
        <strain evidence="8 9">DSM 5885</strain>
    </source>
</reference>
<dbReference type="InterPro" id="IPR017871">
    <property type="entry name" value="ABC_transporter-like_CS"/>
</dbReference>
<evidence type="ECO:0000256" key="1">
    <source>
        <dbReference type="ARBA" id="ARBA00005417"/>
    </source>
</evidence>
<dbReference type="SMART" id="SM00382">
    <property type="entry name" value="AAA"/>
    <property type="match status" value="1"/>
</dbReference>
<gene>
    <name evidence="8" type="ORF">SAMN05660652_03142</name>
</gene>
<accession>A0A1G8J4E2</accession>
<evidence type="ECO:0000259" key="7">
    <source>
        <dbReference type="PROSITE" id="PS50893"/>
    </source>
</evidence>
<dbReference type="PANTHER" id="PTHR43820">
    <property type="entry name" value="HIGH-AFFINITY BRANCHED-CHAIN AMINO ACID TRANSPORT ATP-BINDING PROTEIN LIVF"/>
    <property type="match status" value="1"/>
</dbReference>
<comment type="similarity">
    <text evidence="1">Belongs to the ABC transporter superfamily.</text>
</comment>
<dbReference type="GO" id="GO:0005524">
    <property type="term" value="F:ATP binding"/>
    <property type="evidence" value="ECO:0007669"/>
    <property type="project" value="UniProtKB-KW"/>
</dbReference>
<keyword evidence="6" id="KW-0029">Amino-acid transport</keyword>
<dbReference type="SUPFAM" id="SSF52540">
    <property type="entry name" value="P-loop containing nucleoside triphosphate hydrolases"/>
    <property type="match status" value="1"/>
</dbReference>
<dbReference type="STRING" id="83767.SAMN05660652_03142"/>
<dbReference type="CDD" id="cd03224">
    <property type="entry name" value="ABC_TM1139_LivF_branched"/>
    <property type="match status" value="1"/>
</dbReference>
<dbReference type="Pfam" id="PF00005">
    <property type="entry name" value="ABC_tran"/>
    <property type="match status" value="1"/>
</dbReference>